<evidence type="ECO:0000313" key="2">
    <source>
        <dbReference type="Proteomes" id="UP001162992"/>
    </source>
</evidence>
<gene>
    <name evidence="1" type="ORF">O6H91_03G065300</name>
</gene>
<sequence length="144" mass="15920">MQGAVDCLLPTPVELMTAENFELHSSGGSMDTKPQKQGPMERQDEEQIATEGRIKDQEGGRREVLQPRTRTRVAQQQEGGSPVAERGCGAADRICAGNTAGGVTSSKGTRRMDMRVKGKKQRRIREERRATSMARRALHTREEA</sequence>
<proteinExistence type="predicted"/>
<reference evidence="2" key="1">
    <citation type="journal article" date="2024" name="Proc. Natl. Acad. Sci. U.S.A.">
        <title>Extraordinary preservation of gene collinearity over three hundred million years revealed in homosporous lycophytes.</title>
        <authorList>
            <person name="Li C."/>
            <person name="Wickell D."/>
            <person name="Kuo L.Y."/>
            <person name="Chen X."/>
            <person name="Nie B."/>
            <person name="Liao X."/>
            <person name="Peng D."/>
            <person name="Ji J."/>
            <person name="Jenkins J."/>
            <person name="Williams M."/>
            <person name="Shu S."/>
            <person name="Plott C."/>
            <person name="Barry K."/>
            <person name="Rajasekar S."/>
            <person name="Grimwood J."/>
            <person name="Han X."/>
            <person name="Sun S."/>
            <person name="Hou Z."/>
            <person name="He W."/>
            <person name="Dai G."/>
            <person name="Sun C."/>
            <person name="Schmutz J."/>
            <person name="Leebens-Mack J.H."/>
            <person name="Li F.W."/>
            <person name="Wang L."/>
        </authorList>
    </citation>
    <scope>NUCLEOTIDE SEQUENCE [LARGE SCALE GENOMIC DNA]</scope>
    <source>
        <strain evidence="2">cv. PW_Plant_1</strain>
    </source>
</reference>
<dbReference type="Proteomes" id="UP001162992">
    <property type="component" value="Chromosome 3"/>
</dbReference>
<keyword evidence="2" id="KW-1185">Reference proteome</keyword>
<name>A0ACC2E7G8_DIPCM</name>
<dbReference type="EMBL" id="CM055094">
    <property type="protein sequence ID" value="KAJ7562342.1"/>
    <property type="molecule type" value="Genomic_DNA"/>
</dbReference>
<protein>
    <submittedName>
        <fullName evidence="1">Uncharacterized protein</fullName>
    </submittedName>
</protein>
<accession>A0ACC2E7G8</accession>
<evidence type="ECO:0000313" key="1">
    <source>
        <dbReference type="EMBL" id="KAJ7562342.1"/>
    </source>
</evidence>
<organism evidence="1 2">
    <name type="scientific">Diphasiastrum complanatum</name>
    <name type="common">Issler's clubmoss</name>
    <name type="synonym">Lycopodium complanatum</name>
    <dbReference type="NCBI Taxonomy" id="34168"/>
    <lineage>
        <taxon>Eukaryota</taxon>
        <taxon>Viridiplantae</taxon>
        <taxon>Streptophyta</taxon>
        <taxon>Embryophyta</taxon>
        <taxon>Tracheophyta</taxon>
        <taxon>Lycopodiopsida</taxon>
        <taxon>Lycopodiales</taxon>
        <taxon>Lycopodiaceae</taxon>
        <taxon>Lycopodioideae</taxon>
        <taxon>Diphasiastrum</taxon>
    </lineage>
</organism>
<comment type="caution">
    <text evidence="1">The sequence shown here is derived from an EMBL/GenBank/DDBJ whole genome shotgun (WGS) entry which is preliminary data.</text>
</comment>